<keyword evidence="3" id="KW-1185">Reference proteome</keyword>
<gene>
    <name evidence="2" type="ORF">ACFPTN_11585</name>
</gene>
<evidence type="ECO:0000313" key="3">
    <source>
        <dbReference type="Proteomes" id="UP001595974"/>
    </source>
</evidence>
<accession>A0ABW1ASB5</accession>
<name>A0ABW1ASB5_9RHOO</name>
<evidence type="ECO:0008006" key="4">
    <source>
        <dbReference type="Google" id="ProtNLM"/>
    </source>
</evidence>
<reference evidence="3" key="1">
    <citation type="journal article" date="2019" name="Int. J. Syst. Evol. Microbiol.">
        <title>The Global Catalogue of Microorganisms (GCM) 10K type strain sequencing project: providing services to taxonomists for standard genome sequencing and annotation.</title>
        <authorList>
            <consortium name="The Broad Institute Genomics Platform"/>
            <consortium name="The Broad Institute Genome Sequencing Center for Infectious Disease"/>
            <person name="Wu L."/>
            <person name="Ma J."/>
        </authorList>
    </citation>
    <scope>NUCLEOTIDE SEQUENCE [LARGE SCALE GENOMIC DNA]</scope>
    <source>
        <strain evidence="3">SHR3</strain>
    </source>
</reference>
<dbReference type="RefSeq" id="WP_096449413.1">
    <property type="nucleotide sequence ID" value="NZ_JBHSOG010000045.1"/>
</dbReference>
<dbReference type="Proteomes" id="UP001595974">
    <property type="component" value="Unassembled WGS sequence"/>
</dbReference>
<sequence>MKPIPTLALSLCAAAALAPSGCGFFENAEDKAAPPISFAPYTEHYAGKPDFAYVEHRFPLATADLYKITPKNLAFLDQEQVDQIYARLSAGPIPDGPFEGDLFFPRGGSGKLRLSEIAGGGLKSLFVNVAGAKLDLIGETLWKGKVFYRDQRLLRNRIEDLSALKKLGLVEDSTANPLQKVHVGGKDQWLLFPAKLYCGQSLLDGRRESIVIDYAFTDELPGYRRMPDMMAGRDGFAIRDEIRMVYPGFYLGRAYMDRVFVVNFVLYNKDVAERAREEFLKTGQVQQDCWGGTQQRLVVMGQGGTG</sequence>
<dbReference type="EMBL" id="JBHSOG010000045">
    <property type="protein sequence ID" value="MFC5770016.1"/>
    <property type="molecule type" value="Genomic_DNA"/>
</dbReference>
<evidence type="ECO:0000256" key="1">
    <source>
        <dbReference type="SAM" id="SignalP"/>
    </source>
</evidence>
<comment type="caution">
    <text evidence="2">The sequence shown here is derived from an EMBL/GenBank/DDBJ whole genome shotgun (WGS) entry which is preliminary data.</text>
</comment>
<protein>
    <recommendedName>
        <fullName evidence="4">Lipoprotein</fullName>
    </recommendedName>
</protein>
<feature type="chain" id="PRO_5046596323" description="Lipoprotein" evidence="1">
    <location>
        <begin position="19"/>
        <end position="306"/>
    </location>
</feature>
<evidence type="ECO:0000313" key="2">
    <source>
        <dbReference type="EMBL" id="MFC5770016.1"/>
    </source>
</evidence>
<organism evidence="2 3">
    <name type="scientific">Thauera sinica</name>
    <dbReference type="NCBI Taxonomy" id="2665146"/>
    <lineage>
        <taxon>Bacteria</taxon>
        <taxon>Pseudomonadati</taxon>
        <taxon>Pseudomonadota</taxon>
        <taxon>Betaproteobacteria</taxon>
        <taxon>Rhodocyclales</taxon>
        <taxon>Zoogloeaceae</taxon>
        <taxon>Thauera</taxon>
    </lineage>
</organism>
<proteinExistence type="predicted"/>
<feature type="signal peptide" evidence="1">
    <location>
        <begin position="1"/>
        <end position="18"/>
    </location>
</feature>
<keyword evidence="1" id="KW-0732">Signal</keyword>